<organism evidence="2 3">
    <name type="scientific">Novosphingobium kalidii</name>
    <dbReference type="NCBI Taxonomy" id="3230299"/>
    <lineage>
        <taxon>Bacteria</taxon>
        <taxon>Pseudomonadati</taxon>
        <taxon>Pseudomonadota</taxon>
        <taxon>Alphaproteobacteria</taxon>
        <taxon>Sphingomonadales</taxon>
        <taxon>Sphingomonadaceae</taxon>
        <taxon>Novosphingobium</taxon>
    </lineage>
</organism>
<dbReference type="InterPro" id="IPR014922">
    <property type="entry name" value="YdhG-like"/>
</dbReference>
<keyword evidence="3" id="KW-1185">Reference proteome</keyword>
<protein>
    <submittedName>
        <fullName evidence="2">DUF1801 domain-containing protein</fullName>
    </submittedName>
</protein>
<dbReference type="Gene3D" id="3.90.1150.200">
    <property type="match status" value="1"/>
</dbReference>
<dbReference type="Pfam" id="PF08818">
    <property type="entry name" value="DUF1801"/>
    <property type="match status" value="1"/>
</dbReference>
<evidence type="ECO:0000313" key="2">
    <source>
        <dbReference type="EMBL" id="MET1754005.1"/>
    </source>
</evidence>
<accession>A0ABV2CX28</accession>
<proteinExistence type="predicted"/>
<gene>
    <name evidence="2" type="ORF">ABVV53_00790</name>
</gene>
<sequence length="135" mass="15121">MVTPKLLSGGNPQIPKGEGDGPVQAYIAAMPGWKNRIGRALDAVIERAVPSVNKAVKWNTPFYGIEGEGWFTSFHCFDRYVKVTFFRGTALTPVPPGKSKQQNVRYLDIREADEIDLEQLETWMKQASKLPGERL</sequence>
<feature type="domain" description="YdhG-like" evidence="1">
    <location>
        <begin position="36"/>
        <end position="127"/>
    </location>
</feature>
<evidence type="ECO:0000313" key="3">
    <source>
        <dbReference type="Proteomes" id="UP001548713"/>
    </source>
</evidence>
<reference evidence="2 3" key="1">
    <citation type="submission" date="2024-07" db="EMBL/GenBank/DDBJ databases">
        <title>Novosphingobium kalidii RD2P27.</title>
        <authorList>
            <person name="Sun J.-Q."/>
        </authorList>
    </citation>
    <scope>NUCLEOTIDE SEQUENCE [LARGE SCALE GENOMIC DNA]</scope>
    <source>
        <strain evidence="2 3">RD2P27</strain>
    </source>
</reference>
<dbReference type="SUPFAM" id="SSF159888">
    <property type="entry name" value="YdhG-like"/>
    <property type="match status" value="1"/>
</dbReference>
<comment type="caution">
    <text evidence="2">The sequence shown here is derived from an EMBL/GenBank/DDBJ whole genome shotgun (WGS) entry which is preliminary data.</text>
</comment>
<name>A0ABV2CX28_9SPHN</name>
<dbReference type="EMBL" id="JBEWLY010000003">
    <property type="protein sequence ID" value="MET1754005.1"/>
    <property type="molecule type" value="Genomic_DNA"/>
</dbReference>
<dbReference type="Proteomes" id="UP001548713">
    <property type="component" value="Unassembled WGS sequence"/>
</dbReference>
<dbReference type="RefSeq" id="WP_353982418.1">
    <property type="nucleotide sequence ID" value="NZ_JBEWLY010000003.1"/>
</dbReference>
<evidence type="ECO:0000259" key="1">
    <source>
        <dbReference type="Pfam" id="PF08818"/>
    </source>
</evidence>